<comment type="function">
    <text evidence="11">Catalyzes the transfer of the gamma-phosphate of ATP to D-galactose to form alpha-D-galactose-1-phosphate (Gal-1-P).</text>
</comment>
<dbReference type="GO" id="GO:0000287">
    <property type="term" value="F:magnesium ion binding"/>
    <property type="evidence" value="ECO:0007669"/>
    <property type="project" value="UniProtKB-UniRule"/>
</dbReference>
<dbReference type="InterPro" id="IPR014721">
    <property type="entry name" value="Ribsml_uS5_D2-typ_fold_subgr"/>
</dbReference>
<dbReference type="Pfam" id="PF10509">
    <property type="entry name" value="GalKase_gal_bdg"/>
    <property type="match status" value="1"/>
</dbReference>
<dbReference type="Pfam" id="PF08544">
    <property type="entry name" value="GHMP_kinases_C"/>
    <property type="match status" value="1"/>
</dbReference>
<evidence type="ECO:0000256" key="2">
    <source>
        <dbReference type="ARBA" id="ARBA00022490"/>
    </source>
</evidence>
<dbReference type="InterPro" id="IPR006203">
    <property type="entry name" value="GHMP_knse_ATP-bd_CS"/>
</dbReference>
<feature type="binding site" evidence="11">
    <location>
        <position position="71"/>
    </location>
    <ligand>
        <name>ATP</name>
        <dbReference type="ChEBI" id="CHEBI:30616"/>
    </ligand>
</feature>
<proteinExistence type="inferred from homology"/>
<keyword evidence="7 11" id="KW-0067">ATP-binding</keyword>
<evidence type="ECO:0000256" key="5">
    <source>
        <dbReference type="ARBA" id="ARBA00022741"/>
    </source>
</evidence>
<feature type="binding site" evidence="11">
    <location>
        <position position="131"/>
    </location>
    <ligand>
        <name>Mg(2+)</name>
        <dbReference type="ChEBI" id="CHEBI:18420"/>
    </ligand>
</feature>
<feature type="domain" description="GHMP kinase N-terminal" evidence="13">
    <location>
        <begin position="95"/>
        <end position="182"/>
    </location>
</feature>
<dbReference type="GO" id="GO:0004335">
    <property type="term" value="F:galactokinase activity"/>
    <property type="evidence" value="ECO:0007669"/>
    <property type="project" value="UniProtKB-UniRule"/>
</dbReference>
<evidence type="ECO:0000259" key="14">
    <source>
        <dbReference type="Pfam" id="PF08544"/>
    </source>
</evidence>
<feature type="domain" description="GHMP kinase C-terminal" evidence="14">
    <location>
        <begin position="288"/>
        <end position="368"/>
    </location>
</feature>
<feature type="active site" description="Proton acceptor" evidence="11">
    <location>
        <position position="175"/>
    </location>
</feature>
<keyword evidence="6 11" id="KW-0418">Kinase</keyword>
<comment type="similarity">
    <text evidence="1 11">Belongs to the GHMP kinase family. GalK subfamily.</text>
</comment>
<dbReference type="PANTHER" id="PTHR10457:SF7">
    <property type="entry name" value="GALACTOKINASE-RELATED"/>
    <property type="match status" value="1"/>
</dbReference>
<dbReference type="UniPathway" id="UPA00214"/>
<dbReference type="EC" id="2.7.1.6" evidence="11 12"/>
<dbReference type="EMBL" id="JABBVZ010000033">
    <property type="protein sequence ID" value="NMP22866.1"/>
    <property type="molecule type" value="Genomic_DNA"/>
</dbReference>
<dbReference type="GO" id="GO:0006012">
    <property type="term" value="P:galactose metabolic process"/>
    <property type="evidence" value="ECO:0007669"/>
    <property type="project" value="UniProtKB-UniRule"/>
</dbReference>
<dbReference type="AlphaFoldDB" id="A0A7Y0L3Z2"/>
<feature type="binding site" evidence="11">
    <location>
        <begin position="37"/>
        <end position="40"/>
    </location>
    <ligand>
        <name>substrate</name>
    </ligand>
</feature>
<feature type="binding site" evidence="11">
    <location>
        <position position="225"/>
    </location>
    <ligand>
        <name>substrate</name>
    </ligand>
</feature>
<dbReference type="InterPro" id="IPR006204">
    <property type="entry name" value="GHMP_kinase_N_dom"/>
</dbReference>
<evidence type="ECO:0000256" key="1">
    <source>
        <dbReference type="ARBA" id="ARBA00006566"/>
    </source>
</evidence>
<sequence>MVTAVQSRIGEITDWFGGSLEGVRWFFAPGRVNLIGEHLDYNGGRVLPAALELGVWLLARPRADAAFRFASSAFPEEIEVKDGDLGYRPEHGFANYPKGVLWVLREQGWQIPGMDFLFFSNLPSGAGLSSSAAVEVVTGFALAAILRRPLTPQGLARMAQRAENDYVGVQCGIMDQFAVTAGRENAAVLLDCERLTFEYVPLDLGAYRLIIINSNKERKLAESRYNLRREECQEALAILRQRDKSVLSLATLSPDLWEAYRPLIDRAVLRRRVDHVVSENARVKEAVRLLRMGDLPGFALLLNLSHESLRDFYEVTGPELDALVEAAQQAPGCLGARMTGAGFGGCALALVKADQASAFEEAVQERYRTAVGREASFYVSAAGNGVREVTEEVQS</sequence>
<dbReference type="PROSITE" id="PS00106">
    <property type="entry name" value="GALACTOKINASE"/>
    <property type="match status" value="1"/>
</dbReference>
<name>A0A7Y0L3Z2_9FIRM</name>
<dbReference type="FunFam" id="3.30.70.890:FF:000001">
    <property type="entry name" value="Galactokinase"/>
    <property type="match status" value="1"/>
</dbReference>
<dbReference type="PIRSF" id="PIRSF000530">
    <property type="entry name" value="Galactokinase"/>
    <property type="match status" value="1"/>
</dbReference>
<evidence type="ECO:0000256" key="12">
    <source>
        <dbReference type="NCBIfam" id="TIGR00131"/>
    </source>
</evidence>
<dbReference type="Gene3D" id="3.30.230.10">
    <property type="match status" value="1"/>
</dbReference>
<evidence type="ECO:0000256" key="8">
    <source>
        <dbReference type="ARBA" id="ARBA00022842"/>
    </source>
</evidence>
<comment type="pathway">
    <text evidence="11">Carbohydrate metabolism; galactose metabolism.</text>
</comment>
<dbReference type="RefSeq" id="WP_169099599.1">
    <property type="nucleotide sequence ID" value="NZ_JABBVZ010000033.1"/>
</dbReference>
<keyword evidence="5 11" id="KW-0547">Nucleotide-binding</keyword>
<evidence type="ECO:0000259" key="13">
    <source>
        <dbReference type="Pfam" id="PF00288"/>
    </source>
</evidence>
<evidence type="ECO:0000256" key="9">
    <source>
        <dbReference type="ARBA" id="ARBA00023144"/>
    </source>
</evidence>
<keyword evidence="4 11" id="KW-0479">Metal-binding</keyword>
<feature type="domain" description="Galactokinase N-terminal" evidence="15">
    <location>
        <begin position="16"/>
        <end position="61"/>
    </location>
</feature>
<dbReference type="SUPFAM" id="SSF54211">
    <property type="entry name" value="Ribosomal protein S5 domain 2-like"/>
    <property type="match status" value="1"/>
</dbReference>
<comment type="catalytic activity">
    <reaction evidence="11">
        <text>alpha-D-galactose + ATP = alpha-D-galactose 1-phosphate + ADP + H(+)</text>
        <dbReference type="Rhea" id="RHEA:13553"/>
        <dbReference type="ChEBI" id="CHEBI:15378"/>
        <dbReference type="ChEBI" id="CHEBI:28061"/>
        <dbReference type="ChEBI" id="CHEBI:30616"/>
        <dbReference type="ChEBI" id="CHEBI:58336"/>
        <dbReference type="ChEBI" id="CHEBI:456216"/>
        <dbReference type="EC" id="2.7.1.6"/>
    </reaction>
</comment>
<evidence type="ECO:0000256" key="10">
    <source>
        <dbReference type="ARBA" id="ARBA00023277"/>
    </source>
</evidence>
<dbReference type="NCBIfam" id="TIGR00131">
    <property type="entry name" value="gal_kin"/>
    <property type="match status" value="1"/>
</dbReference>
<evidence type="ECO:0000259" key="15">
    <source>
        <dbReference type="Pfam" id="PF10509"/>
    </source>
</evidence>
<feature type="binding site" evidence="11">
    <location>
        <begin position="125"/>
        <end position="131"/>
    </location>
    <ligand>
        <name>ATP</name>
        <dbReference type="ChEBI" id="CHEBI:30616"/>
    </ligand>
</feature>
<feature type="binding site" evidence="11">
    <location>
        <position position="163"/>
    </location>
    <ligand>
        <name>Mg(2+)</name>
        <dbReference type="ChEBI" id="CHEBI:18420"/>
    </ligand>
</feature>
<organism evidence="16 17">
    <name type="scientific">Sulfobacillus harzensis</name>
    <dbReference type="NCBI Taxonomy" id="2729629"/>
    <lineage>
        <taxon>Bacteria</taxon>
        <taxon>Bacillati</taxon>
        <taxon>Bacillota</taxon>
        <taxon>Clostridia</taxon>
        <taxon>Eubacteriales</taxon>
        <taxon>Clostridiales Family XVII. Incertae Sedis</taxon>
        <taxon>Sulfobacillus</taxon>
    </lineage>
</organism>
<dbReference type="InterPro" id="IPR019741">
    <property type="entry name" value="Galactokinase_CS"/>
</dbReference>
<dbReference type="FunFam" id="3.30.230.10:FF:000017">
    <property type="entry name" value="Galactokinase"/>
    <property type="match status" value="1"/>
</dbReference>
<dbReference type="Gene3D" id="3.30.70.890">
    <property type="entry name" value="GHMP kinase, C-terminal domain"/>
    <property type="match status" value="1"/>
</dbReference>
<gene>
    <name evidence="11" type="primary">galK</name>
    <name evidence="16" type="ORF">HIJ39_10950</name>
</gene>
<evidence type="ECO:0000256" key="6">
    <source>
        <dbReference type="ARBA" id="ARBA00022777"/>
    </source>
</evidence>
<dbReference type="GO" id="GO:0005524">
    <property type="term" value="F:ATP binding"/>
    <property type="evidence" value="ECO:0007669"/>
    <property type="project" value="UniProtKB-UniRule"/>
</dbReference>
<evidence type="ECO:0000256" key="7">
    <source>
        <dbReference type="ARBA" id="ARBA00022840"/>
    </source>
</evidence>
<keyword evidence="17" id="KW-1185">Reference proteome</keyword>
<dbReference type="NCBIfam" id="NF003705">
    <property type="entry name" value="PRK05322.1"/>
    <property type="match status" value="1"/>
</dbReference>
<keyword evidence="9 11" id="KW-0299">Galactose metabolism</keyword>
<evidence type="ECO:0000313" key="16">
    <source>
        <dbReference type="EMBL" id="NMP22866.1"/>
    </source>
</evidence>
<dbReference type="Proteomes" id="UP000533476">
    <property type="component" value="Unassembled WGS sequence"/>
</dbReference>
<dbReference type="InterPro" id="IPR019539">
    <property type="entry name" value="GalKase_N"/>
</dbReference>
<dbReference type="Pfam" id="PF00288">
    <property type="entry name" value="GHMP_kinases_N"/>
    <property type="match status" value="1"/>
</dbReference>
<evidence type="ECO:0000256" key="4">
    <source>
        <dbReference type="ARBA" id="ARBA00022723"/>
    </source>
</evidence>
<dbReference type="PROSITE" id="PS00627">
    <property type="entry name" value="GHMP_KINASES_ATP"/>
    <property type="match status" value="1"/>
</dbReference>
<evidence type="ECO:0000256" key="11">
    <source>
        <dbReference type="HAMAP-Rule" id="MF_00246"/>
    </source>
</evidence>
<keyword evidence="8 11" id="KW-0460">Magnesium</keyword>
<dbReference type="SUPFAM" id="SSF55060">
    <property type="entry name" value="GHMP Kinase, C-terminal domain"/>
    <property type="match status" value="1"/>
</dbReference>
<evidence type="ECO:0000256" key="3">
    <source>
        <dbReference type="ARBA" id="ARBA00022679"/>
    </source>
</evidence>
<protein>
    <recommendedName>
        <fullName evidence="11 12">Galactokinase</fullName>
        <ecNumber evidence="11 12">2.7.1.6</ecNumber>
    </recommendedName>
    <alternativeName>
        <fullName evidence="11">Galactose kinase</fullName>
    </alternativeName>
</protein>
<comment type="caution">
    <text evidence="16">The sequence shown here is derived from an EMBL/GenBank/DDBJ whole genome shotgun (WGS) entry which is preliminary data.</text>
</comment>
<keyword evidence="10 11" id="KW-0119">Carbohydrate metabolism</keyword>
<dbReference type="PANTHER" id="PTHR10457">
    <property type="entry name" value="MEVALONATE KINASE/GALACTOKINASE"/>
    <property type="match status" value="1"/>
</dbReference>
<keyword evidence="3 11" id="KW-0808">Transferase</keyword>
<dbReference type="InterPro" id="IPR006206">
    <property type="entry name" value="Mevalonate/galactokinase"/>
</dbReference>
<dbReference type="PRINTS" id="PR00959">
    <property type="entry name" value="MEVGALKINASE"/>
</dbReference>
<dbReference type="InterPro" id="IPR013750">
    <property type="entry name" value="GHMP_kinase_C_dom"/>
</dbReference>
<evidence type="ECO:0000313" key="17">
    <source>
        <dbReference type="Proteomes" id="UP000533476"/>
    </source>
</evidence>
<keyword evidence="2 11" id="KW-0963">Cytoplasm</keyword>
<dbReference type="PRINTS" id="PR00473">
    <property type="entry name" value="GALCTOKINASE"/>
</dbReference>
<dbReference type="InterPro" id="IPR000705">
    <property type="entry name" value="Galactokinase"/>
</dbReference>
<dbReference type="InterPro" id="IPR020568">
    <property type="entry name" value="Ribosomal_Su5_D2-typ_SF"/>
</dbReference>
<reference evidence="16 17" key="1">
    <citation type="submission" date="2020-04" db="EMBL/GenBank/DDBJ databases">
        <authorList>
            <person name="Zhang R."/>
            <person name="Schippers A."/>
        </authorList>
    </citation>
    <scope>NUCLEOTIDE SEQUENCE [LARGE SCALE GENOMIC DNA]</scope>
    <source>
        <strain evidence="16 17">DSM 109850</strain>
    </source>
</reference>
<accession>A0A7Y0L3Z2</accession>
<feature type="site" description="Transition state stabilizer" evidence="11">
    <location>
        <position position="31"/>
    </location>
</feature>
<dbReference type="GO" id="GO:0005829">
    <property type="term" value="C:cytosol"/>
    <property type="evidence" value="ECO:0007669"/>
    <property type="project" value="TreeGrafter"/>
</dbReference>
<comment type="subcellular location">
    <subcellularLocation>
        <location evidence="11">Cytoplasm</location>
    </subcellularLocation>
</comment>
<dbReference type="InterPro" id="IPR022963">
    <property type="entry name" value="Galactokinase_bac"/>
</dbReference>
<dbReference type="HAMAP" id="MF_00246">
    <property type="entry name" value="Galactokinase"/>
    <property type="match status" value="1"/>
</dbReference>
<dbReference type="InterPro" id="IPR036554">
    <property type="entry name" value="GHMP_kinase_C_sf"/>
</dbReference>